<accession>A0A6A5VV15</accession>
<evidence type="ECO:0000256" key="1">
    <source>
        <dbReference type="SAM" id="MobiDB-lite"/>
    </source>
</evidence>
<feature type="domain" description="Peptidase C14 caspase" evidence="2">
    <location>
        <begin position="112"/>
        <end position="271"/>
    </location>
</feature>
<dbReference type="InterPro" id="IPR011600">
    <property type="entry name" value="Pept_C14_caspase"/>
</dbReference>
<dbReference type="EMBL" id="ML976664">
    <property type="protein sequence ID" value="KAF1977067.1"/>
    <property type="molecule type" value="Genomic_DNA"/>
</dbReference>
<organism evidence="3 4">
    <name type="scientific">Bimuria novae-zelandiae CBS 107.79</name>
    <dbReference type="NCBI Taxonomy" id="1447943"/>
    <lineage>
        <taxon>Eukaryota</taxon>
        <taxon>Fungi</taxon>
        <taxon>Dikarya</taxon>
        <taxon>Ascomycota</taxon>
        <taxon>Pezizomycotina</taxon>
        <taxon>Dothideomycetes</taxon>
        <taxon>Pleosporomycetidae</taxon>
        <taxon>Pleosporales</taxon>
        <taxon>Massarineae</taxon>
        <taxon>Didymosphaeriaceae</taxon>
        <taxon>Bimuria</taxon>
    </lineage>
</organism>
<evidence type="ECO:0000313" key="3">
    <source>
        <dbReference type="EMBL" id="KAF1977067.1"/>
    </source>
</evidence>
<protein>
    <recommendedName>
        <fullName evidence="2">Peptidase C14 caspase domain-containing protein</fullName>
    </recommendedName>
</protein>
<keyword evidence="4" id="KW-1185">Reference proteome</keyword>
<proteinExistence type="predicted"/>
<name>A0A6A5VV15_9PLEO</name>
<reference evidence="3" key="1">
    <citation type="journal article" date="2020" name="Stud. Mycol.">
        <title>101 Dothideomycetes genomes: a test case for predicting lifestyles and emergence of pathogens.</title>
        <authorList>
            <person name="Haridas S."/>
            <person name="Albert R."/>
            <person name="Binder M."/>
            <person name="Bloem J."/>
            <person name="Labutti K."/>
            <person name="Salamov A."/>
            <person name="Andreopoulos B."/>
            <person name="Baker S."/>
            <person name="Barry K."/>
            <person name="Bills G."/>
            <person name="Bluhm B."/>
            <person name="Cannon C."/>
            <person name="Castanera R."/>
            <person name="Culley D."/>
            <person name="Daum C."/>
            <person name="Ezra D."/>
            <person name="Gonzalez J."/>
            <person name="Henrissat B."/>
            <person name="Kuo A."/>
            <person name="Liang C."/>
            <person name="Lipzen A."/>
            <person name="Lutzoni F."/>
            <person name="Magnuson J."/>
            <person name="Mondo S."/>
            <person name="Nolan M."/>
            <person name="Ohm R."/>
            <person name="Pangilinan J."/>
            <person name="Park H.-J."/>
            <person name="Ramirez L."/>
            <person name="Alfaro M."/>
            <person name="Sun H."/>
            <person name="Tritt A."/>
            <person name="Yoshinaga Y."/>
            <person name="Zwiers L.-H."/>
            <person name="Turgeon B."/>
            <person name="Goodwin S."/>
            <person name="Spatafora J."/>
            <person name="Crous P."/>
            <person name="Grigoriev I."/>
        </authorList>
    </citation>
    <scope>NUCLEOTIDE SEQUENCE</scope>
    <source>
        <strain evidence="3">CBS 107.79</strain>
    </source>
</reference>
<dbReference type="Gene3D" id="3.40.50.1460">
    <property type="match status" value="1"/>
</dbReference>
<feature type="region of interest" description="Disordered" evidence="1">
    <location>
        <begin position="437"/>
        <end position="479"/>
    </location>
</feature>
<feature type="compositionally biased region" description="Basic and acidic residues" evidence="1">
    <location>
        <begin position="447"/>
        <end position="462"/>
    </location>
</feature>
<dbReference type="GO" id="GO:0004197">
    <property type="term" value="F:cysteine-type endopeptidase activity"/>
    <property type="evidence" value="ECO:0007669"/>
    <property type="project" value="InterPro"/>
</dbReference>
<dbReference type="Pfam" id="PF00656">
    <property type="entry name" value="Peptidase_C14"/>
    <property type="match status" value="1"/>
</dbReference>
<dbReference type="AlphaFoldDB" id="A0A6A5VV15"/>
<dbReference type="Proteomes" id="UP000800036">
    <property type="component" value="Unassembled WGS sequence"/>
</dbReference>
<evidence type="ECO:0000313" key="4">
    <source>
        <dbReference type="Proteomes" id="UP000800036"/>
    </source>
</evidence>
<evidence type="ECO:0000259" key="2">
    <source>
        <dbReference type="Pfam" id="PF00656"/>
    </source>
</evidence>
<gene>
    <name evidence="3" type="ORF">BU23DRAFT_319257</name>
</gene>
<dbReference type="GO" id="GO:0006508">
    <property type="term" value="P:proteolysis"/>
    <property type="evidence" value="ECO:0007669"/>
    <property type="project" value="InterPro"/>
</dbReference>
<sequence length="479" mass="54706">MALLSRASQSIVDAMTPVIAQPATTAPGDKIYHLEVDARIESIRDAPKRDTNVLGSPGLIATREFEPKDDVNQRMQAWWEEAIAKNMDVSDTYSKVAVLIVKWADDLDDLKTRAEAEELDAVFRELFKFTTETVELNVASKPQLQINRHMSAFVDKHDGPHNLLIVYYTGHGVYREDKKYLELTAKLDTDNRCYWGSRCNWNKVEEILQTDDVESDILTILDTCYSSNVVQKSGREETKTFEFLSACAINQTTAAPGSNSFTRALIDTLKELHTRYGDKGFTTVHLNQGILLDKRRQDAPSQLWFRMQREHYGRHIHLSPLKPRQTHDENAPRLRPVRPRGFLTLQFALRDESLTQEQIEFLALHLSKALNNKKLLGLSRISWQKMESAPPMSTPLGRVALAMFAIAQWKKVIEKRRQERRRLDEVRLPIVSTVEEPLSATSRKRSRDSLNDSPEPERKRDYLVISQPPSPPVSNSSSS</sequence>
<dbReference type="OrthoDB" id="4760831at2759"/>